<dbReference type="InterPro" id="IPR010920">
    <property type="entry name" value="LSM_dom_sf"/>
</dbReference>
<feature type="transmembrane region" description="Helical" evidence="5">
    <location>
        <begin position="46"/>
        <end position="63"/>
    </location>
</feature>
<evidence type="ECO:0000259" key="6">
    <source>
        <dbReference type="Pfam" id="PF00924"/>
    </source>
</evidence>
<evidence type="ECO:0000313" key="8">
    <source>
        <dbReference type="Proteomes" id="UP001596415"/>
    </source>
</evidence>
<dbReference type="Pfam" id="PF00924">
    <property type="entry name" value="MS_channel_2nd"/>
    <property type="match status" value="1"/>
</dbReference>
<dbReference type="RefSeq" id="WP_380217076.1">
    <property type="nucleotide sequence ID" value="NZ_JBHTBN010000002.1"/>
</dbReference>
<dbReference type="EMBL" id="JBHTBN010000002">
    <property type="protein sequence ID" value="MFC7357230.1"/>
    <property type="molecule type" value="Genomic_DNA"/>
</dbReference>
<name>A0ABW2MTM9_9FLAO</name>
<dbReference type="PANTHER" id="PTHR30414:SF0">
    <property type="entry name" value="MINICONDUCTANCE MECHANOSENSITIVE CHANNEL YBDG"/>
    <property type="match status" value="1"/>
</dbReference>
<evidence type="ECO:0000256" key="1">
    <source>
        <dbReference type="ARBA" id="ARBA00004370"/>
    </source>
</evidence>
<dbReference type="InterPro" id="IPR023408">
    <property type="entry name" value="MscS_beta-dom_sf"/>
</dbReference>
<keyword evidence="2 5" id="KW-0812">Transmembrane</keyword>
<evidence type="ECO:0000256" key="5">
    <source>
        <dbReference type="SAM" id="Phobius"/>
    </source>
</evidence>
<dbReference type="SUPFAM" id="SSF50182">
    <property type="entry name" value="Sm-like ribonucleoproteins"/>
    <property type="match status" value="1"/>
</dbReference>
<keyword evidence="4 5" id="KW-0472">Membrane</keyword>
<proteinExistence type="predicted"/>
<evidence type="ECO:0000256" key="3">
    <source>
        <dbReference type="ARBA" id="ARBA00022989"/>
    </source>
</evidence>
<protein>
    <submittedName>
        <fullName evidence="7">Mechanosensitive ion channel family protein</fullName>
    </submittedName>
</protein>
<gene>
    <name evidence="7" type="ORF">ACFQO1_06000</name>
</gene>
<comment type="caution">
    <text evidence="7">The sequence shown here is derived from an EMBL/GenBank/DDBJ whole genome shotgun (WGS) entry which is preliminary data.</text>
</comment>
<accession>A0ABW2MTM9</accession>
<sequence length="324" mass="37157">MEKIFLQLIDIYGVVLAILVFRSILRSTKNYLEHKEDYADKPLQSYVQVLMIFAWGVAIFIIINALTGYSIKSLTTLGAASAILLLIFKDTILGFVASIQVSVNDIVRIGDWITFSKFGADGYVTEINLATVRVQNFDNTYTTIPTYSLIADSFQNWRGMQESEGRRIKRSIFIKQNSVRFLTAEDIQNFKNIQLIAPYIEHRERDVAKFNRQIEADKSLLLNGKNQTNLGVFRKYADAFLHENPAINKELFLMVRHLAPTDKGIPIEIFCFSHDKNWENYEHIQADIFDHLIAAVPYFGLEIFETPSGHDLEKVMRKSTSDLN</sequence>
<evidence type="ECO:0000256" key="4">
    <source>
        <dbReference type="ARBA" id="ARBA00023136"/>
    </source>
</evidence>
<feature type="domain" description="Mechanosensitive ion channel MscS" evidence="6">
    <location>
        <begin position="90"/>
        <end position="158"/>
    </location>
</feature>
<comment type="subcellular location">
    <subcellularLocation>
        <location evidence="1">Membrane</location>
    </subcellularLocation>
</comment>
<dbReference type="InterPro" id="IPR030192">
    <property type="entry name" value="YbdG"/>
</dbReference>
<keyword evidence="8" id="KW-1185">Reference proteome</keyword>
<keyword evidence="3 5" id="KW-1133">Transmembrane helix</keyword>
<dbReference type="PANTHER" id="PTHR30414">
    <property type="entry name" value="MINICONDUCTANCE MECHANOSENSITIVE CHANNEL YBDG"/>
    <property type="match status" value="1"/>
</dbReference>
<feature type="transmembrane region" description="Helical" evidence="5">
    <location>
        <begin position="6"/>
        <end position="25"/>
    </location>
</feature>
<dbReference type="InterPro" id="IPR006685">
    <property type="entry name" value="MscS_channel_2nd"/>
</dbReference>
<dbReference type="Gene3D" id="2.30.30.60">
    <property type="match status" value="1"/>
</dbReference>
<organism evidence="7 8">
    <name type="scientific">Jejudonia soesokkakensis</name>
    <dbReference type="NCBI Taxonomy" id="1323432"/>
    <lineage>
        <taxon>Bacteria</taxon>
        <taxon>Pseudomonadati</taxon>
        <taxon>Bacteroidota</taxon>
        <taxon>Flavobacteriia</taxon>
        <taxon>Flavobacteriales</taxon>
        <taxon>Flavobacteriaceae</taxon>
        <taxon>Jejudonia</taxon>
    </lineage>
</organism>
<evidence type="ECO:0000313" key="7">
    <source>
        <dbReference type="EMBL" id="MFC7357230.1"/>
    </source>
</evidence>
<evidence type="ECO:0000256" key="2">
    <source>
        <dbReference type="ARBA" id="ARBA00022692"/>
    </source>
</evidence>
<reference evidence="8" key="1">
    <citation type="journal article" date="2019" name="Int. J. Syst. Evol. Microbiol.">
        <title>The Global Catalogue of Microorganisms (GCM) 10K type strain sequencing project: providing services to taxonomists for standard genome sequencing and annotation.</title>
        <authorList>
            <consortium name="The Broad Institute Genomics Platform"/>
            <consortium name="The Broad Institute Genome Sequencing Center for Infectious Disease"/>
            <person name="Wu L."/>
            <person name="Ma J."/>
        </authorList>
    </citation>
    <scope>NUCLEOTIDE SEQUENCE [LARGE SCALE GENOMIC DNA]</scope>
    <source>
        <strain evidence="8">CGMCC 1.16306</strain>
    </source>
</reference>
<feature type="transmembrane region" description="Helical" evidence="5">
    <location>
        <begin position="69"/>
        <end position="88"/>
    </location>
</feature>
<dbReference type="Proteomes" id="UP001596415">
    <property type="component" value="Unassembled WGS sequence"/>
</dbReference>